<keyword evidence="2" id="KW-1185">Reference proteome</keyword>
<proteinExistence type="predicted"/>
<reference evidence="2" key="1">
    <citation type="journal article" date="2019" name="Int. J. Syst. Evol. Microbiol.">
        <title>The Global Catalogue of Microorganisms (GCM) 10K type strain sequencing project: providing services to taxonomists for standard genome sequencing and annotation.</title>
        <authorList>
            <consortium name="The Broad Institute Genomics Platform"/>
            <consortium name="The Broad Institute Genome Sequencing Center for Infectious Disease"/>
            <person name="Wu L."/>
            <person name="Ma J."/>
        </authorList>
    </citation>
    <scope>NUCLEOTIDE SEQUENCE [LARGE SCALE GENOMIC DNA]</scope>
    <source>
        <strain evidence="2">CGMCC 1.15772</strain>
    </source>
</reference>
<organism evidence="1 2">
    <name type="scientific">Deinococcus lacus</name>
    <dbReference type="NCBI Taxonomy" id="392561"/>
    <lineage>
        <taxon>Bacteria</taxon>
        <taxon>Thermotogati</taxon>
        <taxon>Deinococcota</taxon>
        <taxon>Deinococci</taxon>
        <taxon>Deinococcales</taxon>
        <taxon>Deinococcaceae</taxon>
        <taxon>Deinococcus</taxon>
    </lineage>
</organism>
<evidence type="ECO:0000313" key="2">
    <source>
        <dbReference type="Proteomes" id="UP001596297"/>
    </source>
</evidence>
<dbReference type="RefSeq" id="WP_380082144.1">
    <property type="nucleotide sequence ID" value="NZ_JBHSWD010000001.1"/>
</dbReference>
<comment type="caution">
    <text evidence="1">The sequence shown here is derived from an EMBL/GenBank/DDBJ whole genome shotgun (WGS) entry which is preliminary data.</text>
</comment>
<dbReference type="Proteomes" id="UP001596297">
    <property type="component" value="Unassembled WGS sequence"/>
</dbReference>
<protein>
    <recommendedName>
        <fullName evidence="3">CopG family transcriptional regulator</fullName>
    </recommendedName>
</protein>
<name>A0ABW1YA01_9DEIO</name>
<sequence length="69" mass="7867">MARFSYLDGKKLKKAARDQAAGDALEPVEVVYIRREIIRAAWRAHKDAGGESVSELVEDLLLEWLARQR</sequence>
<gene>
    <name evidence="1" type="ORF">ACFP81_03225</name>
</gene>
<evidence type="ECO:0000313" key="1">
    <source>
        <dbReference type="EMBL" id="MFC6591136.1"/>
    </source>
</evidence>
<accession>A0ABW1YA01</accession>
<dbReference type="EMBL" id="JBHSWD010000001">
    <property type="protein sequence ID" value="MFC6591136.1"/>
    <property type="molecule type" value="Genomic_DNA"/>
</dbReference>
<evidence type="ECO:0008006" key="3">
    <source>
        <dbReference type="Google" id="ProtNLM"/>
    </source>
</evidence>